<dbReference type="Gene3D" id="3.40.50.2300">
    <property type="match status" value="2"/>
</dbReference>
<dbReference type="EMBL" id="JAUJEA010000008">
    <property type="protein sequence ID" value="MDN5203627.1"/>
    <property type="molecule type" value="Genomic_DNA"/>
</dbReference>
<gene>
    <name evidence="5" type="ORF">QQ008_19720</name>
</gene>
<keyword evidence="1" id="KW-0805">Transcription regulation</keyword>
<dbReference type="Pfam" id="PF13377">
    <property type="entry name" value="Peripla_BP_3"/>
    <property type="match status" value="1"/>
</dbReference>
<evidence type="ECO:0000256" key="1">
    <source>
        <dbReference type="ARBA" id="ARBA00023015"/>
    </source>
</evidence>
<evidence type="ECO:0000259" key="4">
    <source>
        <dbReference type="PROSITE" id="PS50932"/>
    </source>
</evidence>
<accession>A0ABT8KUI8</accession>
<dbReference type="InterPro" id="IPR028082">
    <property type="entry name" value="Peripla_BP_I"/>
</dbReference>
<dbReference type="SUPFAM" id="SSF47413">
    <property type="entry name" value="lambda repressor-like DNA-binding domains"/>
    <property type="match status" value="1"/>
</dbReference>
<dbReference type="SMART" id="SM00354">
    <property type="entry name" value="HTH_LACI"/>
    <property type="match status" value="1"/>
</dbReference>
<dbReference type="InterPro" id="IPR000843">
    <property type="entry name" value="HTH_LacI"/>
</dbReference>
<evidence type="ECO:0000256" key="3">
    <source>
        <dbReference type="ARBA" id="ARBA00023163"/>
    </source>
</evidence>
<organism evidence="5 6">
    <name type="scientific">Splendidivirga corallicola</name>
    <dbReference type="NCBI Taxonomy" id="3051826"/>
    <lineage>
        <taxon>Bacteria</taxon>
        <taxon>Pseudomonadati</taxon>
        <taxon>Bacteroidota</taxon>
        <taxon>Cytophagia</taxon>
        <taxon>Cytophagales</taxon>
        <taxon>Splendidivirgaceae</taxon>
        <taxon>Splendidivirga</taxon>
    </lineage>
</organism>
<reference evidence="5" key="1">
    <citation type="submission" date="2023-06" db="EMBL/GenBank/DDBJ databases">
        <title>Genomic of Parafulvivirga corallium.</title>
        <authorList>
            <person name="Wang G."/>
        </authorList>
    </citation>
    <scope>NUCLEOTIDE SEQUENCE</scope>
    <source>
        <strain evidence="5">BMA10</strain>
    </source>
</reference>
<dbReference type="RefSeq" id="WP_346753650.1">
    <property type="nucleotide sequence ID" value="NZ_JAUJEA010000008.1"/>
</dbReference>
<evidence type="ECO:0000256" key="2">
    <source>
        <dbReference type="ARBA" id="ARBA00023125"/>
    </source>
</evidence>
<dbReference type="CDD" id="cd06267">
    <property type="entry name" value="PBP1_LacI_sugar_binding-like"/>
    <property type="match status" value="1"/>
</dbReference>
<evidence type="ECO:0000313" key="5">
    <source>
        <dbReference type="EMBL" id="MDN5203627.1"/>
    </source>
</evidence>
<feature type="domain" description="HTH lacI-type" evidence="4">
    <location>
        <begin position="6"/>
        <end position="60"/>
    </location>
</feature>
<dbReference type="PANTHER" id="PTHR30146:SF109">
    <property type="entry name" value="HTH-TYPE TRANSCRIPTIONAL REGULATOR GALS"/>
    <property type="match status" value="1"/>
</dbReference>
<dbReference type="GO" id="GO:0003677">
    <property type="term" value="F:DNA binding"/>
    <property type="evidence" value="ECO:0007669"/>
    <property type="project" value="UniProtKB-KW"/>
</dbReference>
<sequence length="341" mass="38276">MKGGQVTIKDIARELDISPSTVSRALKDHPDISPETKKAVNELAKKLHYQPNSIAQSLRKSKTNTIGIIVPEIVHFFFSTVISGIEDVAYNAGYNVIICQSNESYEREVSDTFALLSHRVDGLLISLSRNTKNFDHFREVYERGIPMVFFDRICEELDTHRIVVDDKEGAFKAVEHLISIGCKRIAHIEGPRNLVICQQRLEGYKQALEQHGLPYDEDLVVIDNVGSRESGFERGQQLLKLDNPPDAVFAHNDMAAHGVMLAIKEAGLKIPEDIAVAGFSNWQFSSLIQPSLTTVAQPGFEMGREAARMFIDQVKQDKEDFQAQTQLLKTELIIRESTVRA</sequence>
<keyword evidence="2 5" id="KW-0238">DNA-binding</keyword>
<dbReference type="PANTHER" id="PTHR30146">
    <property type="entry name" value="LACI-RELATED TRANSCRIPTIONAL REPRESSOR"/>
    <property type="match status" value="1"/>
</dbReference>
<dbReference type="PROSITE" id="PS50932">
    <property type="entry name" value="HTH_LACI_2"/>
    <property type="match status" value="1"/>
</dbReference>
<evidence type="ECO:0000313" key="6">
    <source>
        <dbReference type="Proteomes" id="UP001172082"/>
    </source>
</evidence>
<keyword evidence="6" id="KW-1185">Reference proteome</keyword>
<keyword evidence="3" id="KW-0804">Transcription</keyword>
<name>A0ABT8KUI8_9BACT</name>
<proteinExistence type="predicted"/>
<dbReference type="Gene3D" id="1.10.260.40">
    <property type="entry name" value="lambda repressor-like DNA-binding domains"/>
    <property type="match status" value="1"/>
</dbReference>
<dbReference type="SUPFAM" id="SSF53822">
    <property type="entry name" value="Periplasmic binding protein-like I"/>
    <property type="match status" value="1"/>
</dbReference>
<dbReference type="CDD" id="cd01392">
    <property type="entry name" value="HTH_LacI"/>
    <property type="match status" value="1"/>
</dbReference>
<dbReference type="Proteomes" id="UP001172082">
    <property type="component" value="Unassembled WGS sequence"/>
</dbReference>
<protein>
    <submittedName>
        <fullName evidence="5">LacI family DNA-binding transcriptional regulator</fullName>
    </submittedName>
</protein>
<dbReference type="InterPro" id="IPR046335">
    <property type="entry name" value="LacI/GalR-like_sensor"/>
</dbReference>
<dbReference type="InterPro" id="IPR010982">
    <property type="entry name" value="Lambda_DNA-bd_dom_sf"/>
</dbReference>
<comment type="caution">
    <text evidence="5">The sequence shown here is derived from an EMBL/GenBank/DDBJ whole genome shotgun (WGS) entry which is preliminary data.</text>
</comment>
<dbReference type="Pfam" id="PF00356">
    <property type="entry name" value="LacI"/>
    <property type="match status" value="1"/>
</dbReference>